<organism evidence="3 4">
    <name type="scientific">Monilinia vaccinii-corymbosi</name>
    <dbReference type="NCBI Taxonomy" id="61207"/>
    <lineage>
        <taxon>Eukaryota</taxon>
        <taxon>Fungi</taxon>
        <taxon>Dikarya</taxon>
        <taxon>Ascomycota</taxon>
        <taxon>Pezizomycotina</taxon>
        <taxon>Leotiomycetes</taxon>
        <taxon>Helotiales</taxon>
        <taxon>Sclerotiniaceae</taxon>
        <taxon>Monilinia</taxon>
    </lineage>
</organism>
<dbReference type="CDD" id="cd01846">
    <property type="entry name" value="fatty_acyltransferase_like"/>
    <property type="match status" value="1"/>
</dbReference>
<dbReference type="GO" id="GO:0016788">
    <property type="term" value="F:hydrolase activity, acting on ester bonds"/>
    <property type="evidence" value="ECO:0007669"/>
    <property type="project" value="InterPro"/>
</dbReference>
<evidence type="ECO:0000256" key="2">
    <source>
        <dbReference type="SAM" id="SignalP"/>
    </source>
</evidence>
<evidence type="ECO:0000313" key="4">
    <source>
        <dbReference type="Proteomes" id="UP000672032"/>
    </source>
</evidence>
<dbReference type="AlphaFoldDB" id="A0A8A3PR38"/>
<name>A0A8A3PR38_9HELO</name>
<keyword evidence="4" id="KW-1185">Reference proteome</keyword>
<evidence type="ECO:0000313" key="3">
    <source>
        <dbReference type="EMBL" id="QSZ37335.1"/>
    </source>
</evidence>
<dbReference type="EMBL" id="CP063412">
    <property type="protein sequence ID" value="QSZ37335.1"/>
    <property type="molecule type" value="Genomic_DNA"/>
</dbReference>
<feature type="signal peptide" evidence="2">
    <location>
        <begin position="1"/>
        <end position="18"/>
    </location>
</feature>
<sequence>MFVHFFLVIPLLVESCTAVALPNPNSPLASRATGTKYIFSFGDSYTRTLFSIAGTKPSAANPIGNPAFPGITTDAGLNWIDHLVSTYNTSLTLSYNFAVGGSTVDNNIIASITQGAKSLVEQTAIFTANLASKPAYAPWTSSNTLFAIWFGINDIDISYAYTNESELFAKIFDTYWKQLDIMYSSGGRNFALLTVPPTNKTPRVLALNSSAQATYTTSIATWNKLVTNLATHFQSERAGSSVKVIETAIPFDAAISKPTAYGAPNAVCYNKNGVSCLWWNSFHPGQAVQKLVATAFAKAYSGTFF</sequence>
<protein>
    <recommendedName>
        <fullName evidence="5">Carbohydrate esterase family 16 protein</fullName>
    </recommendedName>
</protein>
<feature type="chain" id="PRO_5032893364" description="Carbohydrate esterase family 16 protein" evidence="2">
    <location>
        <begin position="19"/>
        <end position="305"/>
    </location>
</feature>
<gene>
    <name evidence="3" type="ORF">DSL72_009433</name>
</gene>
<reference evidence="3" key="1">
    <citation type="submission" date="2020-10" db="EMBL/GenBank/DDBJ databases">
        <title>Genome Sequence of Monilinia vaccinii-corymbosi Sheds Light on Mummy Berry Disease Infection of Blueberry and Mating Type.</title>
        <authorList>
            <person name="Yow A.G."/>
            <person name="Zhang Y."/>
            <person name="Bansal K."/>
            <person name="Eacker S.M."/>
            <person name="Sullivan S."/>
            <person name="Liachko I."/>
            <person name="Cubeta M.A."/>
            <person name="Rollins J.A."/>
            <person name="Ashrafi H."/>
        </authorList>
    </citation>
    <scope>NUCLEOTIDE SEQUENCE</scope>
    <source>
        <strain evidence="3">RL-1</strain>
    </source>
</reference>
<dbReference type="PANTHER" id="PTHR45648">
    <property type="entry name" value="GDSL LIPASE/ACYLHYDROLASE FAMILY PROTEIN (AFU_ORTHOLOGUE AFUA_4G14700)"/>
    <property type="match status" value="1"/>
</dbReference>
<dbReference type="InterPro" id="IPR036514">
    <property type="entry name" value="SGNH_hydro_sf"/>
</dbReference>
<dbReference type="Gene3D" id="3.40.50.1110">
    <property type="entry name" value="SGNH hydrolase"/>
    <property type="match status" value="1"/>
</dbReference>
<dbReference type="Proteomes" id="UP000672032">
    <property type="component" value="Chromosome 8"/>
</dbReference>
<dbReference type="Pfam" id="PF00657">
    <property type="entry name" value="Lipase_GDSL"/>
    <property type="match status" value="1"/>
</dbReference>
<dbReference type="PANTHER" id="PTHR45648:SF22">
    <property type="entry name" value="GDSL LIPASE_ACYLHYDROLASE FAMILY PROTEIN (AFU_ORTHOLOGUE AFUA_4G14700)"/>
    <property type="match status" value="1"/>
</dbReference>
<proteinExistence type="predicted"/>
<dbReference type="InterPro" id="IPR051058">
    <property type="entry name" value="GDSL_Est/Lipase"/>
</dbReference>
<evidence type="ECO:0000256" key="1">
    <source>
        <dbReference type="ARBA" id="ARBA00022801"/>
    </source>
</evidence>
<accession>A0A8A3PR38</accession>
<keyword evidence="1" id="KW-0378">Hydrolase</keyword>
<dbReference type="InterPro" id="IPR001087">
    <property type="entry name" value="GDSL"/>
</dbReference>
<dbReference type="SUPFAM" id="SSF52266">
    <property type="entry name" value="SGNH hydrolase"/>
    <property type="match status" value="1"/>
</dbReference>
<dbReference type="OrthoDB" id="1600564at2759"/>
<evidence type="ECO:0008006" key="5">
    <source>
        <dbReference type="Google" id="ProtNLM"/>
    </source>
</evidence>
<keyword evidence="2" id="KW-0732">Signal</keyword>